<dbReference type="OrthoDB" id="9758603at2"/>
<dbReference type="GO" id="GO:0005975">
    <property type="term" value="P:carbohydrate metabolic process"/>
    <property type="evidence" value="ECO:0007669"/>
    <property type="project" value="InterPro"/>
</dbReference>
<evidence type="ECO:0000256" key="5">
    <source>
        <dbReference type="ARBA" id="ARBA00023180"/>
    </source>
</evidence>
<evidence type="ECO:0000256" key="6">
    <source>
        <dbReference type="ARBA" id="ARBA00023295"/>
    </source>
</evidence>
<dbReference type="SUPFAM" id="SSF49785">
    <property type="entry name" value="Galactose-binding domain-like"/>
    <property type="match status" value="1"/>
</dbReference>
<dbReference type="InterPro" id="IPR054593">
    <property type="entry name" value="Beta-mannosidase-like_N2"/>
</dbReference>
<organism evidence="10 11">
    <name type="scientific">Brevundimonas intermedia</name>
    <dbReference type="NCBI Taxonomy" id="74315"/>
    <lineage>
        <taxon>Bacteria</taxon>
        <taxon>Pseudomonadati</taxon>
        <taxon>Pseudomonadota</taxon>
        <taxon>Alphaproteobacteria</taxon>
        <taxon>Caulobacterales</taxon>
        <taxon>Caulobacteraceae</taxon>
        <taxon>Brevundimonas</taxon>
    </lineage>
</organism>
<dbReference type="PANTHER" id="PTHR43730:SF1">
    <property type="entry name" value="BETA-MANNOSIDASE"/>
    <property type="match status" value="1"/>
</dbReference>
<dbReference type="GO" id="GO:0004567">
    <property type="term" value="F:beta-mannosidase activity"/>
    <property type="evidence" value="ECO:0007669"/>
    <property type="project" value="UniProtKB-EC"/>
</dbReference>
<dbReference type="InterPro" id="IPR036156">
    <property type="entry name" value="Beta-gal/glucu_dom_sf"/>
</dbReference>
<dbReference type="AlphaFoldDB" id="A0A4Y9RQ45"/>
<sequence length="858" mass="95410">MESATPCSITSDSAARAWSPCTGSLEMTLLSRWELKDFDPGTGLGQGAAKQDGEGWLPVSAPGDTYLALVEAGRLAHPYQGRGEDPAAWVRDREWWWRCGFLTPSASSGDRVELTFEGLDTFASVYLDGELLGRTDNMFLHHAFDITEHVRPGENHLLAVCFDPPAQSVGANVLPIWSAFSDRISHSKRNQIRKAQFGWGWDWGPDLPTVGVWKPVRLETRPQERIGGVRFDTLVASAEAAQILITIESPADEALMVEVIFADPDGAVVLHRRLQSGDASLELTLESPMLWWTADLGDQPLYTLTVRLSADYRLLDEIRQRVGIRTIALDQSPDPGEPGATFFRFLLNGHSIFAKGACWVPTTSFVGDTASEPYERLIDQAVSANMNMIRVWGGGIYEPDAFYDLCDRKGLLVWQDFMFACAHYPEDDAFVTSVQAEIEQQVRRLRHHACLAVWCGNNENQAIHRINEDNTGVTSLLFGLKLYDDLMPALLEQLDPARPYRPSSPLGGTNPNSMKAGDVHNWTVWHGLPPIPDDRMVGEFRTDPEGVSYLRYAEDTSRFVSEFGLQAAPAQATLKRWMESDDLHPDSEGFLARIKDEARKAYAMMEPVTGLPSTLQEYVDFSQWCQAEGLKFGIEHFRRRRPHCSGALLWQFNDCWPCVSWSLIDYDGVTKAGYHAVRRAFAPILASFRRADDGRIELWISNDGAQPIEGVATLVLQGLDGTERWREELAYSVPAGGHAIAWQGDSPQGDDIVLRVWSIDDAFEANRYLPVTISRLALTPGARPVASVTRLGATALRIDLTADVYLAFVHLTSDRSDLTFSDNHFDLAAGEARSVVVRARGPLGPDDVSIRCWNDRGS</sequence>
<proteinExistence type="inferred from homology"/>
<reference evidence="10 11" key="1">
    <citation type="submission" date="2019-03" db="EMBL/GenBank/DDBJ databases">
        <title>Draft genome of Brevundimonas sp. a heavy metal resistant soil bacteria.</title>
        <authorList>
            <person name="Soto J."/>
        </authorList>
    </citation>
    <scope>NUCLEOTIDE SEQUENCE [LARGE SCALE GENOMIC DNA]</scope>
    <source>
        <strain evidence="10 11">B-10</strain>
    </source>
</reference>
<dbReference type="Proteomes" id="UP000298216">
    <property type="component" value="Unassembled WGS sequence"/>
</dbReference>
<evidence type="ECO:0000256" key="3">
    <source>
        <dbReference type="ARBA" id="ARBA00012754"/>
    </source>
</evidence>
<feature type="domain" description="Glycoside hydrolase family 2 immunoglobulin-like beta-sandwich" evidence="7">
    <location>
        <begin position="276"/>
        <end position="325"/>
    </location>
</feature>
<comment type="catalytic activity">
    <reaction evidence="1">
        <text>Hydrolysis of terminal, non-reducing beta-D-mannose residues in beta-D-mannosides.</text>
        <dbReference type="EC" id="3.2.1.25"/>
    </reaction>
</comment>
<dbReference type="GO" id="GO:0006516">
    <property type="term" value="P:glycoprotein catabolic process"/>
    <property type="evidence" value="ECO:0007669"/>
    <property type="project" value="TreeGrafter"/>
</dbReference>
<dbReference type="Pfam" id="PF17753">
    <property type="entry name" value="Ig_mannosidase"/>
    <property type="match status" value="1"/>
</dbReference>
<dbReference type="Pfam" id="PF00703">
    <property type="entry name" value="Glyco_hydro_2"/>
    <property type="match status" value="1"/>
</dbReference>
<evidence type="ECO:0000313" key="10">
    <source>
        <dbReference type="EMBL" id="TFW11012.1"/>
    </source>
</evidence>
<dbReference type="InterPro" id="IPR006102">
    <property type="entry name" value="Ig-like_GH2"/>
</dbReference>
<evidence type="ECO:0000256" key="1">
    <source>
        <dbReference type="ARBA" id="ARBA00000829"/>
    </source>
</evidence>
<dbReference type="InterPro" id="IPR041625">
    <property type="entry name" value="Beta-mannosidase_Ig"/>
</dbReference>
<dbReference type="EC" id="3.2.1.25" evidence="3"/>
<dbReference type="Gene3D" id="2.60.40.10">
    <property type="entry name" value="Immunoglobulins"/>
    <property type="match status" value="2"/>
</dbReference>
<evidence type="ECO:0000256" key="2">
    <source>
        <dbReference type="ARBA" id="ARBA00007401"/>
    </source>
</evidence>
<dbReference type="Gene3D" id="2.60.120.260">
    <property type="entry name" value="Galactose-binding domain-like"/>
    <property type="match status" value="1"/>
</dbReference>
<name>A0A4Y9RQ45_9CAUL</name>
<dbReference type="InterPro" id="IPR008979">
    <property type="entry name" value="Galactose-bd-like_sf"/>
</dbReference>
<comment type="caution">
    <text evidence="10">The sequence shown here is derived from an EMBL/GenBank/DDBJ whole genome shotgun (WGS) entry which is preliminary data.</text>
</comment>
<feature type="domain" description="Beta-mannosidase Ig-fold" evidence="8">
    <location>
        <begin position="794"/>
        <end position="839"/>
    </location>
</feature>
<protein>
    <recommendedName>
        <fullName evidence="3">beta-mannosidase</fullName>
        <ecNumber evidence="3">3.2.1.25</ecNumber>
    </recommendedName>
</protein>
<gene>
    <name evidence="10" type="ORF">EGY25_15095</name>
</gene>
<keyword evidence="4 10" id="KW-0378">Hydrolase</keyword>
<dbReference type="Gene3D" id="3.20.20.80">
    <property type="entry name" value="Glycosidases"/>
    <property type="match status" value="1"/>
</dbReference>
<accession>A0A4Y9RQ45</accession>
<dbReference type="Pfam" id="PF22666">
    <property type="entry name" value="Glyco_hydro_2_N2"/>
    <property type="match status" value="1"/>
</dbReference>
<evidence type="ECO:0000256" key="4">
    <source>
        <dbReference type="ARBA" id="ARBA00022801"/>
    </source>
</evidence>
<evidence type="ECO:0000259" key="9">
    <source>
        <dbReference type="Pfam" id="PF22666"/>
    </source>
</evidence>
<keyword evidence="11" id="KW-1185">Reference proteome</keyword>
<feature type="domain" description="Beta-mannosidase-like galactose-binding" evidence="9">
    <location>
        <begin position="51"/>
        <end position="214"/>
    </location>
</feature>
<dbReference type="InterPro" id="IPR013783">
    <property type="entry name" value="Ig-like_fold"/>
</dbReference>
<dbReference type="PANTHER" id="PTHR43730">
    <property type="entry name" value="BETA-MANNOSIDASE"/>
    <property type="match status" value="1"/>
</dbReference>
<dbReference type="InterPro" id="IPR017853">
    <property type="entry name" value="GH"/>
</dbReference>
<dbReference type="FunFam" id="3.20.20.80:FF:000050">
    <property type="entry name" value="Beta-mannosidase B"/>
    <property type="match status" value="1"/>
</dbReference>
<dbReference type="InterPro" id="IPR050887">
    <property type="entry name" value="Beta-mannosidase_GH2"/>
</dbReference>
<dbReference type="EMBL" id="SPVH01000007">
    <property type="protein sequence ID" value="TFW11012.1"/>
    <property type="molecule type" value="Genomic_DNA"/>
</dbReference>
<evidence type="ECO:0000259" key="7">
    <source>
        <dbReference type="Pfam" id="PF00703"/>
    </source>
</evidence>
<dbReference type="SUPFAM" id="SSF49303">
    <property type="entry name" value="beta-Galactosidase/glucuronidase domain"/>
    <property type="match status" value="2"/>
</dbReference>
<evidence type="ECO:0000259" key="8">
    <source>
        <dbReference type="Pfam" id="PF17753"/>
    </source>
</evidence>
<keyword evidence="6" id="KW-0326">Glycosidase</keyword>
<comment type="similarity">
    <text evidence="2">Belongs to the glycosyl hydrolase 2 family.</text>
</comment>
<keyword evidence="5" id="KW-0325">Glycoprotein</keyword>
<evidence type="ECO:0000313" key="11">
    <source>
        <dbReference type="Proteomes" id="UP000298216"/>
    </source>
</evidence>
<dbReference type="SUPFAM" id="SSF51445">
    <property type="entry name" value="(Trans)glycosidases"/>
    <property type="match status" value="1"/>
</dbReference>